<evidence type="ECO:0000256" key="1">
    <source>
        <dbReference type="ARBA" id="ARBA00012528"/>
    </source>
</evidence>
<dbReference type="InterPro" id="IPR000160">
    <property type="entry name" value="GGDEF_dom"/>
</dbReference>
<name>A0A2S3R898_VIBVL</name>
<comment type="catalytic activity">
    <reaction evidence="2">
        <text>2 GTP = 3',3'-c-di-GMP + 2 diphosphate</text>
        <dbReference type="Rhea" id="RHEA:24898"/>
        <dbReference type="ChEBI" id="CHEBI:33019"/>
        <dbReference type="ChEBI" id="CHEBI:37565"/>
        <dbReference type="ChEBI" id="CHEBI:58805"/>
        <dbReference type="EC" id="2.7.7.65"/>
    </reaction>
</comment>
<dbReference type="EMBL" id="PDGH01000026">
    <property type="protein sequence ID" value="POB49934.1"/>
    <property type="molecule type" value="Genomic_DNA"/>
</dbReference>
<feature type="signal peptide" evidence="5">
    <location>
        <begin position="1"/>
        <end position="21"/>
    </location>
</feature>
<proteinExistence type="predicted"/>
<sequence>MFIRKLLLWIVLLFCSVPAFAESSSFHHWYQFYQQKLKADDGAAFDLLQERYSALLPSAEKLYVSGLLFDYLSNRDQPYYGASQHRDSHFARQEALYVDAMYLRKEGQYDSAVEKFRAVLNHAAQLDEKNTKELIYYQLCYTLNEQGELHKAKHFCSKLQQQIDSNDSTLLPKYLSYRIIANNFSYRGEPHLALANYQKMLRTLPANADRSGAFNDIGNQLREVSQFQQSENYLLDALAIRRNASTPTELAQVLHSLAQLYADWHKHEQAESYYQQALALLRKDQHTFGLAMTYSGLGSLYIEQGEFAKGKELLNQALNEANLGQNHRLSAEIHYRFSLAYLQAGELQASLSHADQAYQSAVSMDFLSLQAKASLQLSETYKALADFPRAYECYHRYAEIEFRLRDKDTTSALEALDLAQQQFEYQLRIAQLQSDNDKKLIELQNYQQKKSLYSLLIAAALIVIGLFFLTSQQKRKQSQLDMMTGSLNRGSAIKAIKQASSAKRPHSKNVLILFDLDNFKWVNDQFGHPTGDKLLITICKTLLGELQRGDILGRLGGEEFILLLREVEDIDVQFRVEKLHDLISECRVASPSNTAVSASASFSFLATPRALSDFDELYSILDQALYQAKKNGRNTIIDAYNAAI</sequence>
<gene>
    <name evidence="7" type="ORF">CRN52_02505</name>
</gene>
<dbReference type="GO" id="GO:0052621">
    <property type="term" value="F:diguanylate cyclase activity"/>
    <property type="evidence" value="ECO:0007669"/>
    <property type="project" value="UniProtKB-EC"/>
</dbReference>
<dbReference type="InterPro" id="IPR029787">
    <property type="entry name" value="Nucleotide_cyclase"/>
</dbReference>
<evidence type="ECO:0000256" key="2">
    <source>
        <dbReference type="ARBA" id="ARBA00034247"/>
    </source>
</evidence>
<dbReference type="CDD" id="cd01949">
    <property type="entry name" value="GGDEF"/>
    <property type="match status" value="1"/>
</dbReference>
<organism evidence="7 8">
    <name type="scientific">Vibrio vulnificus</name>
    <dbReference type="NCBI Taxonomy" id="672"/>
    <lineage>
        <taxon>Bacteria</taxon>
        <taxon>Pseudomonadati</taxon>
        <taxon>Pseudomonadota</taxon>
        <taxon>Gammaproteobacteria</taxon>
        <taxon>Vibrionales</taxon>
        <taxon>Vibrionaceae</taxon>
        <taxon>Vibrio</taxon>
    </lineage>
</organism>
<reference evidence="7 8" key="1">
    <citation type="journal article" date="2018" name="Front. Microbiol.">
        <title>Phylogeny of Vibrio vulnificus from the Analysis of the Core-Genome: Implications for Intra-Species Taxonomy.</title>
        <authorList>
            <person name="Roig F.J."/>
            <person name="Gonzalez-Candelas F."/>
            <person name="Sanjuan E."/>
            <person name="Fouz B."/>
            <person name="Feil E.J."/>
            <person name="Llorens C."/>
            <person name="Baker-Austin C."/>
            <person name="Oliver J.D."/>
            <person name="Danin-Poleg Y."/>
            <person name="Gibas C.J."/>
            <person name="Kashi Y."/>
            <person name="Gulig P.A."/>
            <person name="Morrison S.S."/>
            <person name="Amaro C."/>
        </authorList>
    </citation>
    <scope>NUCLEOTIDE SEQUENCE [LARGE SCALE GENOMIC DNA]</scope>
    <source>
        <strain evidence="7 8">CECT4608</strain>
    </source>
</reference>
<keyword evidence="5" id="KW-0732">Signal</keyword>
<dbReference type="SUPFAM" id="SSF55073">
    <property type="entry name" value="Nucleotide cyclase"/>
    <property type="match status" value="1"/>
</dbReference>
<comment type="caution">
    <text evidence="7">The sequence shown here is derived from an EMBL/GenBank/DDBJ whole genome shotgun (WGS) entry which is preliminary data.</text>
</comment>
<evidence type="ECO:0000256" key="3">
    <source>
        <dbReference type="PROSITE-ProRule" id="PRU00339"/>
    </source>
</evidence>
<protein>
    <recommendedName>
        <fullName evidence="1">diguanylate cyclase</fullName>
        <ecNumber evidence="1">2.7.7.65</ecNumber>
    </recommendedName>
</protein>
<dbReference type="EC" id="2.7.7.65" evidence="1"/>
<dbReference type="Gene3D" id="1.25.40.10">
    <property type="entry name" value="Tetratricopeptide repeat domain"/>
    <property type="match status" value="2"/>
</dbReference>
<dbReference type="NCBIfam" id="TIGR00254">
    <property type="entry name" value="GGDEF"/>
    <property type="match status" value="1"/>
</dbReference>
<dbReference type="SMART" id="SM00267">
    <property type="entry name" value="GGDEF"/>
    <property type="match status" value="1"/>
</dbReference>
<dbReference type="Proteomes" id="UP000237466">
    <property type="component" value="Unassembled WGS sequence"/>
</dbReference>
<evidence type="ECO:0000259" key="6">
    <source>
        <dbReference type="PROSITE" id="PS50887"/>
    </source>
</evidence>
<feature type="domain" description="GGDEF" evidence="6">
    <location>
        <begin position="507"/>
        <end position="641"/>
    </location>
</feature>
<dbReference type="InterPro" id="IPR019734">
    <property type="entry name" value="TPR_rpt"/>
</dbReference>
<dbReference type="PANTHER" id="PTHR45138:SF9">
    <property type="entry name" value="DIGUANYLATE CYCLASE DGCM-RELATED"/>
    <property type="match status" value="1"/>
</dbReference>
<dbReference type="RefSeq" id="WP_103199755.1">
    <property type="nucleotide sequence ID" value="NZ_JAODPS010000005.1"/>
</dbReference>
<dbReference type="PANTHER" id="PTHR45138">
    <property type="entry name" value="REGULATORY COMPONENTS OF SENSORY TRANSDUCTION SYSTEM"/>
    <property type="match status" value="1"/>
</dbReference>
<evidence type="ECO:0000256" key="4">
    <source>
        <dbReference type="SAM" id="Phobius"/>
    </source>
</evidence>
<evidence type="ECO:0000313" key="8">
    <source>
        <dbReference type="Proteomes" id="UP000237466"/>
    </source>
</evidence>
<dbReference type="PROSITE" id="PS50887">
    <property type="entry name" value="GGDEF"/>
    <property type="match status" value="1"/>
</dbReference>
<keyword evidence="4" id="KW-0812">Transmembrane</keyword>
<keyword evidence="4" id="KW-0472">Membrane</keyword>
<dbReference type="Gene3D" id="3.30.70.270">
    <property type="match status" value="1"/>
</dbReference>
<dbReference type="Pfam" id="PF13424">
    <property type="entry name" value="TPR_12"/>
    <property type="match status" value="1"/>
</dbReference>
<dbReference type="Pfam" id="PF00990">
    <property type="entry name" value="GGDEF"/>
    <property type="match status" value="1"/>
</dbReference>
<evidence type="ECO:0000256" key="5">
    <source>
        <dbReference type="SAM" id="SignalP"/>
    </source>
</evidence>
<dbReference type="SMART" id="SM00028">
    <property type="entry name" value="TPR"/>
    <property type="match status" value="7"/>
</dbReference>
<keyword evidence="3" id="KW-0802">TPR repeat</keyword>
<accession>A0A2S3R898</accession>
<feature type="transmembrane region" description="Helical" evidence="4">
    <location>
        <begin position="452"/>
        <end position="470"/>
    </location>
</feature>
<evidence type="ECO:0000313" key="7">
    <source>
        <dbReference type="EMBL" id="POB49934.1"/>
    </source>
</evidence>
<dbReference type="SUPFAM" id="SSF48452">
    <property type="entry name" value="TPR-like"/>
    <property type="match status" value="3"/>
</dbReference>
<dbReference type="InterPro" id="IPR050469">
    <property type="entry name" value="Diguanylate_Cyclase"/>
</dbReference>
<dbReference type="InterPro" id="IPR043128">
    <property type="entry name" value="Rev_trsase/Diguanyl_cyclase"/>
</dbReference>
<feature type="repeat" description="TPR" evidence="3">
    <location>
        <begin position="251"/>
        <end position="284"/>
    </location>
</feature>
<dbReference type="AlphaFoldDB" id="A0A2S3R898"/>
<keyword evidence="4" id="KW-1133">Transmembrane helix</keyword>
<dbReference type="InterPro" id="IPR011990">
    <property type="entry name" value="TPR-like_helical_dom_sf"/>
</dbReference>
<feature type="chain" id="PRO_5015465628" description="diguanylate cyclase" evidence="5">
    <location>
        <begin position="22"/>
        <end position="644"/>
    </location>
</feature>
<dbReference type="PROSITE" id="PS50005">
    <property type="entry name" value="TPR"/>
    <property type="match status" value="1"/>
</dbReference>